<dbReference type="InterPro" id="IPR008964">
    <property type="entry name" value="Invasin/intimin_cell_adhesion"/>
</dbReference>
<dbReference type="PROSITE" id="PS50853">
    <property type="entry name" value="FN3"/>
    <property type="match status" value="1"/>
</dbReference>
<dbReference type="InterPro" id="IPR011050">
    <property type="entry name" value="Pectin_lyase_fold/virulence"/>
</dbReference>
<dbReference type="SUPFAM" id="SSF51126">
    <property type="entry name" value="Pectin lyase-like"/>
    <property type="match status" value="1"/>
</dbReference>
<feature type="chain" id="PRO_5030652005" evidence="2">
    <location>
        <begin position="33"/>
        <end position="969"/>
    </location>
</feature>
<feature type="signal peptide" evidence="2">
    <location>
        <begin position="1"/>
        <end position="32"/>
    </location>
</feature>
<organism evidence="4 5">
    <name type="scientific">Cohnella zeiphila</name>
    <dbReference type="NCBI Taxonomy" id="2761120"/>
    <lineage>
        <taxon>Bacteria</taxon>
        <taxon>Bacillati</taxon>
        <taxon>Bacillota</taxon>
        <taxon>Bacilli</taxon>
        <taxon>Bacillales</taxon>
        <taxon>Paenibacillaceae</taxon>
        <taxon>Cohnella</taxon>
    </lineage>
</organism>
<evidence type="ECO:0000313" key="4">
    <source>
        <dbReference type="EMBL" id="MBB6735276.1"/>
    </source>
</evidence>
<dbReference type="Proteomes" id="UP000564644">
    <property type="component" value="Unassembled WGS sequence"/>
</dbReference>
<feature type="domain" description="Fibronectin type-III" evidence="3">
    <location>
        <begin position="544"/>
        <end position="631"/>
    </location>
</feature>
<dbReference type="InterPro" id="IPR036116">
    <property type="entry name" value="FN3_sf"/>
</dbReference>
<keyword evidence="2" id="KW-0732">Signal</keyword>
<dbReference type="SMART" id="SM00710">
    <property type="entry name" value="PbH1"/>
    <property type="match status" value="6"/>
</dbReference>
<dbReference type="InterPro" id="IPR006626">
    <property type="entry name" value="PbH1"/>
</dbReference>
<dbReference type="AlphaFoldDB" id="A0A7X0VYR3"/>
<dbReference type="Pfam" id="PF02368">
    <property type="entry name" value="Big_2"/>
    <property type="match status" value="1"/>
</dbReference>
<gene>
    <name evidence="4" type="ORF">H7C18_30620</name>
</gene>
<dbReference type="SMART" id="SM00060">
    <property type="entry name" value="FN3"/>
    <property type="match status" value="1"/>
</dbReference>
<dbReference type="RefSeq" id="WP_185132932.1">
    <property type="nucleotide sequence ID" value="NZ_JACJVO010000046.1"/>
</dbReference>
<dbReference type="Gene3D" id="2.60.40.1080">
    <property type="match status" value="1"/>
</dbReference>
<sequence>MKASKRWKAWLLAVACSLALQMAAVGIGGAGAAEASDAGTTYYVDSAAGNDSNSGTSAGQPWRTLSHVSSVGGAGLFRPGDQILLKSGGVWNSSFDVTFSGSADGQITIGSYGGDAKPIINGGGGSYAVRIENRQYVTLQDIEITNYNAANYDDYKSDFYRRSGVWVISHHEGPMSSIELKSLDIHDVTGISVSGEDWVTDTDGETVNKNANAAIQVNAWEWEPNVAADKHAYFNGLTIENSYIHDIRTIGINVDGYMNDTALYHKNIVVRNNTIDKTGSDGIVIGVAENPLIENNAVYDVGINSYDFKWIAGVWVWKTNGATFRHNEVARVHYLNAAQTDSSAFDTDIQAQGDHIFEYNYSHDNAGGFVMDMGQLQNGTNYYRYNISRNDRHFRASGNTVEVHDNGVFYNNVFYNDNGDGILLSDNPKSTYINNIFYTAKGSKSYPAGPAFYNNDFYGSTPPSQGVRNLSVDPKFVDPSGGDGMDKANGFRLSADSPLIGEGRVVDGNGGLDFGGNPLYTGSPDIGAFEDPASTKSDSTPPDAPAGLQVKGRTDTTVTLAWTASENGVPLDADIFNAATDEKLASVMMGNSVTLTGLSADTDYSFYVVARDLSGNESAPSSPVAARTTSAAVVVDDADAAKAGTWTAAAGGYRDGYVFAAKGSGTKTVTWTPNLAQDGYYGVYIWLPPRAGNESRATNAAFRVQFDGGSKAYTVNEYTSAAGQWVLLGNHKFKAGTEGSVAVSDLADDKVVADAVKFQYLADFGPDSISKVAIMADKPQLRVGDSTSLSVVGSDESGRTVDLRAEGVAIAYSSDAPAIATVSGEGIVAGQAAGTAHIRAVVTLGGRQLASNDATVIVGSGLTVTVPSFTDGSGAPIAALQPGGIVKVSTTIVNSTDADRSVTLIAGVYNADGLLLSDTESANVKSFTTGTLTATLVLPADLEGASIRAFVWDGKGTMHPLLRKTEFSG</sequence>
<feature type="region of interest" description="Disordered" evidence="1">
    <location>
        <begin position="523"/>
        <end position="548"/>
    </location>
</feature>
<proteinExistence type="predicted"/>
<dbReference type="InterPro" id="IPR013783">
    <property type="entry name" value="Ig-like_fold"/>
</dbReference>
<dbReference type="InterPro" id="IPR003343">
    <property type="entry name" value="Big_2"/>
</dbReference>
<dbReference type="CDD" id="cd00063">
    <property type="entry name" value="FN3"/>
    <property type="match status" value="1"/>
</dbReference>
<dbReference type="Gene3D" id="2.160.20.10">
    <property type="entry name" value="Single-stranded right-handed beta-helix, Pectin lyase-like"/>
    <property type="match status" value="1"/>
</dbReference>
<name>A0A7X0VYR3_9BACL</name>
<keyword evidence="5" id="KW-1185">Reference proteome</keyword>
<protein>
    <submittedName>
        <fullName evidence="4">Right-handed parallel beta-helix repeat-containing protein</fullName>
    </submittedName>
</protein>
<accession>A0A7X0VYR3</accession>
<dbReference type="InterPro" id="IPR033803">
    <property type="entry name" value="CBD-like_Golvesin-Xly"/>
</dbReference>
<reference evidence="4 5" key="1">
    <citation type="submission" date="2020-08" db="EMBL/GenBank/DDBJ databases">
        <title>Cohnella phylogeny.</title>
        <authorList>
            <person name="Dunlap C."/>
        </authorList>
    </citation>
    <scope>NUCLEOTIDE SEQUENCE [LARGE SCALE GENOMIC DNA]</scope>
    <source>
        <strain evidence="4 5">CBP 2801</strain>
    </source>
</reference>
<evidence type="ECO:0000259" key="3">
    <source>
        <dbReference type="PROSITE" id="PS50853"/>
    </source>
</evidence>
<evidence type="ECO:0000313" key="5">
    <source>
        <dbReference type="Proteomes" id="UP000564644"/>
    </source>
</evidence>
<dbReference type="InterPro" id="IPR012334">
    <property type="entry name" value="Pectin_lyas_fold"/>
</dbReference>
<evidence type="ECO:0000256" key="1">
    <source>
        <dbReference type="SAM" id="MobiDB-lite"/>
    </source>
</evidence>
<dbReference type="Pfam" id="PF25275">
    <property type="entry name" value="Golvesin_C"/>
    <property type="match status" value="1"/>
</dbReference>
<comment type="caution">
    <text evidence="4">The sequence shown here is derived from an EMBL/GenBank/DDBJ whole genome shotgun (WGS) entry which is preliminary data.</text>
</comment>
<dbReference type="Pfam" id="PF00041">
    <property type="entry name" value="fn3"/>
    <property type="match status" value="1"/>
</dbReference>
<dbReference type="InterPro" id="IPR003961">
    <property type="entry name" value="FN3_dom"/>
</dbReference>
<dbReference type="Gene3D" id="2.60.40.10">
    <property type="entry name" value="Immunoglobulins"/>
    <property type="match status" value="1"/>
</dbReference>
<dbReference type="SUPFAM" id="SSF49265">
    <property type="entry name" value="Fibronectin type III"/>
    <property type="match status" value="1"/>
</dbReference>
<dbReference type="SUPFAM" id="SSF49373">
    <property type="entry name" value="Invasin/intimin cell-adhesion fragments"/>
    <property type="match status" value="1"/>
</dbReference>
<evidence type="ECO:0000256" key="2">
    <source>
        <dbReference type="SAM" id="SignalP"/>
    </source>
</evidence>
<dbReference type="EMBL" id="JACJVO010000046">
    <property type="protein sequence ID" value="MBB6735276.1"/>
    <property type="molecule type" value="Genomic_DNA"/>
</dbReference>